<accession>A0AAV9MUZ3</accession>
<proteinExistence type="predicted"/>
<dbReference type="Proteomes" id="UP001358417">
    <property type="component" value="Unassembled WGS sequence"/>
</dbReference>
<keyword evidence="3" id="KW-1185">Reference proteome</keyword>
<feature type="transmembrane region" description="Helical" evidence="1">
    <location>
        <begin position="292"/>
        <end position="315"/>
    </location>
</feature>
<dbReference type="EMBL" id="JAVRRD010000037">
    <property type="protein sequence ID" value="KAK5045439.1"/>
    <property type="molecule type" value="Genomic_DNA"/>
</dbReference>
<keyword evidence="1" id="KW-0812">Transmembrane</keyword>
<keyword evidence="1" id="KW-1133">Transmembrane helix</keyword>
<evidence type="ECO:0000313" key="2">
    <source>
        <dbReference type="EMBL" id="KAK5045439.1"/>
    </source>
</evidence>
<keyword evidence="1" id="KW-0472">Membrane</keyword>
<evidence type="ECO:0000313" key="3">
    <source>
        <dbReference type="Proteomes" id="UP001358417"/>
    </source>
</evidence>
<evidence type="ECO:0000256" key="1">
    <source>
        <dbReference type="SAM" id="Phobius"/>
    </source>
</evidence>
<sequence>MLPQETSTRLTLTAKGMKFLAERGIIPDIPREDIEDKSKADALAKILCALGMYAMWWNKPLLAKEPILVKSEAITGLLPFMYMSSEVSGRVDPEQMQSQTIVKTLFAYLNLYSKVPEIEYVCCRQTRGEIPASTVPASNGLDSSKMIVSQIKGQDCQRIGPECQELRAFSMGLENTTAFFERRPRVRIATEKYFASNDTADIRIARLSEMLKIEDPITLQNFSHKIAVNTTCIHFKPEQLLVKYSHNWPSDELLRSVDGLVVGMVLWLANFLYGSLHAAAWNDHFPSMLEKWLWRSSAIYIAFCGGLWVILNYMVKSYKRLNEFWEKWMDGEKSWLQNVTLGTIVVICGFSLMFARAYIVVEAFLSIRQLPASAYETPSWSQIFPHF</sequence>
<feature type="transmembrane region" description="Helical" evidence="1">
    <location>
        <begin position="335"/>
        <end position="359"/>
    </location>
</feature>
<dbReference type="PANTHER" id="PTHR35043">
    <property type="entry name" value="TRANSCRIPTION FACTOR DOMAIN-CONTAINING PROTEIN"/>
    <property type="match status" value="1"/>
</dbReference>
<name>A0AAV9MUZ3_9EURO</name>
<dbReference type="RefSeq" id="XP_064701068.1">
    <property type="nucleotide sequence ID" value="XM_064852843.1"/>
</dbReference>
<comment type="caution">
    <text evidence="2">The sequence shown here is derived from an EMBL/GenBank/DDBJ whole genome shotgun (WGS) entry which is preliminary data.</text>
</comment>
<organism evidence="2 3">
    <name type="scientific">Exophiala bonariae</name>
    <dbReference type="NCBI Taxonomy" id="1690606"/>
    <lineage>
        <taxon>Eukaryota</taxon>
        <taxon>Fungi</taxon>
        <taxon>Dikarya</taxon>
        <taxon>Ascomycota</taxon>
        <taxon>Pezizomycotina</taxon>
        <taxon>Eurotiomycetes</taxon>
        <taxon>Chaetothyriomycetidae</taxon>
        <taxon>Chaetothyriales</taxon>
        <taxon>Herpotrichiellaceae</taxon>
        <taxon>Exophiala</taxon>
    </lineage>
</organism>
<reference evidence="2 3" key="1">
    <citation type="submission" date="2023-08" db="EMBL/GenBank/DDBJ databases">
        <title>Black Yeasts Isolated from many extreme environments.</title>
        <authorList>
            <person name="Coleine C."/>
            <person name="Stajich J.E."/>
            <person name="Selbmann L."/>
        </authorList>
    </citation>
    <scope>NUCLEOTIDE SEQUENCE [LARGE SCALE GENOMIC DNA]</scope>
    <source>
        <strain evidence="2 3">CCFEE 5792</strain>
    </source>
</reference>
<dbReference type="GeneID" id="89977462"/>
<gene>
    <name evidence="2" type="ORF">LTR84_009303</name>
</gene>
<dbReference type="AlphaFoldDB" id="A0AAV9MUZ3"/>
<feature type="transmembrane region" description="Helical" evidence="1">
    <location>
        <begin position="259"/>
        <end position="280"/>
    </location>
</feature>
<protein>
    <submittedName>
        <fullName evidence="2">Uncharacterized protein</fullName>
    </submittedName>
</protein>
<dbReference type="PANTHER" id="PTHR35043:SF7">
    <property type="entry name" value="TRANSCRIPTION FACTOR DOMAIN-CONTAINING PROTEIN"/>
    <property type="match status" value="1"/>
</dbReference>